<evidence type="ECO:0000256" key="1">
    <source>
        <dbReference type="ARBA" id="ARBA00005234"/>
    </source>
</evidence>
<evidence type="ECO:0000259" key="5">
    <source>
        <dbReference type="Pfam" id="PF02902"/>
    </source>
</evidence>
<comment type="similarity">
    <text evidence="1">Belongs to the peptidase C48 family.</text>
</comment>
<gene>
    <name evidence="6" type="ORF">RDI58_024763</name>
</gene>
<dbReference type="InterPro" id="IPR038765">
    <property type="entry name" value="Papain-like_cys_pep_sf"/>
</dbReference>
<dbReference type="PANTHER" id="PTHR31470">
    <property type="entry name" value="CYSTEINE PROTEINASES SUPERFAMILY PROTEIN-RELATED-RELATED"/>
    <property type="match status" value="1"/>
</dbReference>
<proteinExistence type="inferred from homology"/>
<evidence type="ECO:0000256" key="3">
    <source>
        <dbReference type="ARBA" id="ARBA00022801"/>
    </source>
</evidence>
<reference evidence="6 7" key="1">
    <citation type="submission" date="2024-02" db="EMBL/GenBank/DDBJ databases">
        <title>de novo genome assembly of Solanum bulbocastanum strain 11H21.</title>
        <authorList>
            <person name="Hosaka A.J."/>
        </authorList>
    </citation>
    <scope>NUCLEOTIDE SEQUENCE [LARGE SCALE GENOMIC DNA]</scope>
    <source>
        <tissue evidence="6">Young leaves</tissue>
    </source>
</reference>
<dbReference type="SUPFAM" id="SSF54001">
    <property type="entry name" value="Cysteine proteinases"/>
    <property type="match status" value="1"/>
</dbReference>
<evidence type="ECO:0000256" key="2">
    <source>
        <dbReference type="ARBA" id="ARBA00022670"/>
    </source>
</evidence>
<accession>A0AAN8Y389</accession>
<dbReference type="GO" id="GO:0006508">
    <property type="term" value="P:proteolysis"/>
    <property type="evidence" value="ECO:0007669"/>
    <property type="project" value="UniProtKB-KW"/>
</dbReference>
<organism evidence="6 7">
    <name type="scientific">Solanum bulbocastanum</name>
    <name type="common">Wild potato</name>
    <dbReference type="NCBI Taxonomy" id="147425"/>
    <lineage>
        <taxon>Eukaryota</taxon>
        <taxon>Viridiplantae</taxon>
        <taxon>Streptophyta</taxon>
        <taxon>Embryophyta</taxon>
        <taxon>Tracheophyta</taxon>
        <taxon>Spermatophyta</taxon>
        <taxon>Magnoliopsida</taxon>
        <taxon>eudicotyledons</taxon>
        <taxon>Gunneridae</taxon>
        <taxon>Pentapetalae</taxon>
        <taxon>asterids</taxon>
        <taxon>lamiids</taxon>
        <taxon>Solanales</taxon>
        <taxon>Solanaceae</taxon>
        <taxon>Solanoideae</taxon>
        <taxon>Solaneae</taxon>
        <taxon>Solanum</taxon>
    </lineage>
</organism>
<dbReference type="InterPro" id="IPR003653">
    <property type="entry name" value="Peptidase_C48_C"/>
</dbReference>
<feature type="region of interest" description="Disordered" evidence="4">
    <location>
        <begin position="1"/>
        <end position="26"/>
    </location>
</feature>
<dbReference type="PANTHER" id="PTHR31470:SF46">
    <property type="entry name" value="ULP1 PROTEASE FAMILY, C-TERMINAL CATALYTIC DOMAIN CONTAINING PROTEIN"/>
    <property type="match status" value="1"/>
</dbReference>
<evidence type="ECO:0000313" key="6">
    <source>
        <dbReference type="EMBL" id="KAK6778045.1"/>
    </source>
</evidence>
<dbReference type="Pfam" id="PF02902">
    <property type="entry name" value="Peptidase_C48"/>
    <property type="match status" value="1"/>
</dbReference>
<dbReference type="EMBL" id="JBANQN010000010">
    <property type="protein sequence ID" value="KAK6778045.1"/>
    <property type="molecule type" value="Genomic_DNA"/>
</dbReference>
<keyword evidence="3" id="KW-0378">Hydrolase</keyword>
<protein>
    <recommendedName>
        <fullName evidence="5">Ubiquitin-like protease family profile domain-containing protein</fullName>
    </recommendedName>
</protein>
<dbReference type="AlphaFoldDB" id="A0AAN8Y389"/>
<name>A0AAN8Y389_SOLBU</name>
<dbReference type="Proteomes" id="UP001371456">
    <property type="component" value="Unassembled WGS sequence"/>
</dbReference>
<comment type="caution">
    <text evidence="6">The sequence shown here is derived from an EMBL/GenBank/DDBJ whole genome shotgun (WGS) entry which is preliminary data.</text>
</comment>
<dbReference type="Gene3D" id="3.40.395.10">
    <property type="entry name" value="Adenoviral Proteinase, Chain A"/>
    <property type="match status" value="1"/>
</dbReference>
<evidence type="ECO:0000256" key="4">
    <source>
        <dbReference type="SAM" id="MobiDB-lite"/>
    </source>
</evidence>
<evidence type="ECO:0000313" key="7">
    <source>
        <dbReference type="Proteomes" id="UP001371456"/>
    </source>
</evidence>
<feature type="domain" description="Ubiquitin-like protease family profile" evidence="5">
    <location>
        <begin position="31"/>
        <end position="160"/>
    </location>
</feature>
<keyword evidence="7" id="KW-1185">Reference proteome</keyword>
<keyword evidence="2" id="KW-0645">Protease</keyword>
<sequence>MEFANNDLVDNADVEAEEQTHVQQRGRRDGKFHRVLAVVNLKKRFIHVYDSSSSTRIKVSSGKIKKLAMMLPSYLHDNDFFDQPERTDWSSLDSYKDSQTDMFLGPYHEFQVEFVQDIMQQESDSLMFVVVFAESLAMRSLFQKMVFIQNTFVHDMEPYYGYTVLKRLRQGTLVKMMIH</sequence>
<dbReference type="GO" id="GO:0008234">
    <property type="term" value="F:cysteine-type peptidase activity"/>
    <property type="evidence" value="ECO:0007669"/>
    <property type="project" value="InterPro"/>
</dbReference>